<accession>A0A8D8MRU1</accession>
<dbReference type="AlphaFoldDB" id="A0A8D8MRU1"/>
<protein>
    <submittedName>
        <fullName evidence="1">(northern house mosquito) hypothetical protein</fullName>
    </submittedName>
</protein>
<dbReference type="EMBL" id="HBUE01218132">
    <property type="protein sequence ID" value="CAG6538193.1"/>
    <property type="molecule type" value="Transcribed_RNA"/>
</dbReference>
<organism evidence="1">
    <name type="scientific">Culex pipiens</name>
    <name type="common">House mosquito</name>
    <dbReference type="NCBI Taxonomy" id="7175"/>
    <lineage>
        <taxon>Eukaryota</taxon>
        <taxon>Metazoa</taxon>
        <taxon>Ecdysozoa</taxon>
        <taxon>Arthropoda</taxon>
        <taxon>Hexapoda</taxon>
        <taxon>Insecta</taxon>
        <taxon>Pterygota</taxon>
        <taxon>Neoptera</taxon>
        <taxon>Endopterygota</taxon>
        <taxon>Diptera</taxon>
        <taxon>Nematocera</taxon>
        <taxon>Culicoidea</taxon>
        <taxon>Culicidae</taxon>
        <taxon>Culicinae</taxon>
        <taxon>Culicini</taxon>
        <taxon>Culex</taxon>
        <taxon>Culex</taxon>
    </lineage>
</organism>
<evidence type="ECO:0000313" key="1">
    <source>
        <dbReference type="EMBL" id="CAG6538193.1"/>
    </source>
</evidence>
<proteinExistence type="predicted"/>
<name>A0A8D8MRU1_CULPI</name>
<dbReference type="EMBL" id="HBUE01324696">
    <property type="protein sequence ID" value="CAG6590205.1"/>
    <property type="molecule type" value="Transcribed_RNA"/>
</dbReference>
<reference evidence="1" key="1">
    <citation type="submission" date="2021-05" db="EMBL/GenBank/DDBJ databases">
        <authorList>
            <person name="Alioto T."/>
            <person name="Alioto T."/>
            <person name="Gomez Garrido J."/>
        </authorList>
    </citation>
    <scope>NUCLEOTIDE SEQUENCE</scope>
</reference>
<sequence length="113" mass="12689">MGHIFRRKRSYAAHQKWFPLMLPTVANLITIEFSTSIRPVTTSITRRKSNRRLKLMRTLSGNRMLCICSHPAYAPKSLAIGNVAFLFQTQDVDLGGGGEHGPFPPPFLTFSLT</sequence>